<evidence type="ECO:0000313" key="7">
    <source>
        <dbReference type="EMBL" id="RIH64022.1"/>
    </source>
</evidence>
<dbReference type="EMBL" id="QWET01000014">
    <property type="protein sequence ID" value="RIH64022.1"/>
    <property type="molecule type" value="Genomic_DNA"/>
</dbReference>
<feature type="domain" description="RNA polymerase sigma-70 region 2" evidence="5">
    <location>
        <begin position="29"/>
        <end position="96"/>
    </location>
</feature>
<comment type="caution">
    <text evidence="7">The sequence shown here is derived from an EMBL/GenBank/DDBJ whole genome shotgun (WGS) entry which is preliminary data.</text>
</comment>
<dbReference type="InterPro" id="IPR013324">
    <property type="entry name" value="RNA_pol_sigma_r3/r4-like"/>
</dbReference>
<dbReference type="GO" id="GO:0003677">
    <property type="term" value="F:DNA binding"/>
    <property type="evidence" value="ECO:0007669"/>
    <property type="project" value="InterPro"/>
</dbReference>
<reference evidence="7 8" key="1">
    <citation type="journal article" date="2015" name="Int. J. Syst. Evol. Microbiol.">
        <title>Mariniphaga sediminis sp. nov., isolated from coastal sediment.</title>
        <authorList>
            <person name="Wang F.Q."/>
            <person name="Shen Q.Y."/>
            <person name="Chen G.J."/>
            <person name="Du Z.J."/>
        </authorList>
    </citation>
    <scope>NUCLEOTIDE SEQUENCE [LARGE SCALE GENOMIC DNA]</scope>
    <source>
        <strain evidence="7 8">SY21</strain>
    </source>
</reference>
<dbReference type="RefSeq" id="WP_119351083.1">
    <property type="nucleotide sequence ID" value="NZ_JBFHKJ010000312.1"/>
</dbReference>
<dbReference type="Pfam" id="PF08281">
    <property type="entry name" value="Sigma70_r4_2"/>
    <property type="match status" value="1"/>
</dbReference>
<feature type="domain" description="RNA polymerase sigma factor 70 region 4 type 2" evidence="6">
    <location>
        <begin position="128"/>
        <end position="176"/>
    </location>
</feature>
<dbReference type="Pfam" id="PF04542">
    <property type="entry name" value="Sigma70_r2"/>
    <property type="match status" value="1"/>
</dbReference>
<accession>A0A399CZV0</accession>
<keyword evidence="3" id="KW-0731">Sigma factor</keyword>
<organism evidence="7 8">
    <name type="scientific">Mariniphaga sediminis</name>
    <dbReference type="NCBI Taxonomy" id="1628158"/>
    <lineage>
        <taxon>Bacteria</taxon>
        <taxon>Pseudomonadati</taxon>
        <taxon>Bacteroidota</taxon>
        <taxon>Bacteroidia</taxon>
        <taxon>Marinilabiliales</taxon>
        <taxon>Prolixibacteraceae</taxon>
        <taxon>Mariniphaga</taxon>
    </lineage>
</organism>
<name>A0A399CZV0_9BACT</name>
<evidence type="ECO:0000256" key="3">
    <source>
        <dbReference type="ARBA" id="ARBA00023082"/>
    </source>
</evidence>
<dbReference type="InterPro" id="IPR013249">
    <property type="entry name" value="RNA_pol_sigma70_r4_t2"/>
</dbReference>
<evidence type="ECO:0000259" key="5">
    <source>
        <dbReference type="Pfam" id="PF04542"/>
    </source>
</evidence>
<evidence type="ECO:0000256" key="4">
    <source>
        <dbReference type="ARBA" id="ARBA00023163"/>
    </source>
</evidence>
<sequence length="198" mass="23766">MTLIHSEKHDWKTIWEEFRKGDKGAFQKMYNAFLDKLFAYGSKLTSNTSVVEDSIQELFLEMYTHRKNLSETDNLEYYLLKGLRRIIFHRLRKENRFHSLEDDNTAAQNIVFEVEENTPVDFKEEKIERVKRLLSALSPKNREILYLKFYQGLSYHQIGEMLKIKPDSVKKQVYRVMSGLKDHVKNKLWEFFLLCFRA</sequence>
<proteinExistence type="inferred from homology"/>
<dbReference type="CDD" id="cd06171">
    <property type="entry name" value="Sigma70_r4"/>
    <property type="match status" value="1"/>
</dbReference>
<dbReference type="GO" id="GO:0016987">
    <property type="term" value="F:sigma factor activity"/>
    <property type="evidence" value="ECO:0007669"/>
    <property type="project" value="UniProtKB-KW"/>
</dbReference>
<keyword evidence="4" id="KW-0804">Transcription</keyword>
<dbReference type="InterPro" id="IPR014284">
    <property type="entry name" value="RNA_pol_sigma-70_dom"/>
</dbReference>
<dbReference type="InterPro" id="IPR007627">
    <property type="entry name" value="RNA_pol_sigma70_r2"/>
</dbReference>
<keyword evidence="8" id="KW-1185">Reference proteome</keyword>
<dbReference type="InterPro" id="IPR013325">
    <property type="entry name" value="RNA_pol_sigma_r2"/>
</dbReference>
<evidence type="ECO:0000313" key="8">
    <source>
        <dbReference type="Proteomes" id="UP000266441"/>
    </source>
</evidence>
<evidence type="ECO:0000256" key="2">
    <source>
        <dbReference type="ARBA" id="ARBA00023015"/>
    </source>
</evidence>
<dbReference type="OrthoDB" id="1121921at2"/>
<comment type="similarity">
    <text evidence="1">Belongs to the sigma-70 factor family. ECF subfamily.</text>
</comment>
<dbReference type="AlphaFoldDB" id="A0A399CZV0"/>
<dbReference type="Proteomes" id="UP000266441">
    <property type="component" value="Unassembled WGS sequence"/>
</dbReference>
<dbReference type="NCBIfam" id="TIGR02937">
    <property type="entry name" value="sigma70-ECF"/>
    <property type="match status" value="1"/>
</dbReference>
<keyword evidence="2" id="KW-0805">Transcription regulation</keyword>
<evidence type="ECO:0000259" key="6">
    <source>
        <dbReference type="Pfam" id="PF08281"/>
    </source>
</evidence>
<gene>
    <name evidence="7" type="ORF">D1164_16960</name>
</gene>
<dbReference type="InterPro" id="IPR039425">
    <property type="entry name" value="RNA_pol_sigma-70-like"/>
</dbReference>
<dbReference type="GO" id="GO:0006352">
    <property type="term" value="P:DNA-templated transcription initiation"/>
    <property type="evidence" value="ECO:0007669"/>
    <property type="project" value="InterPro"/>
</dbReference>
<dbReference type="Gene3D" id="1.10.1740.10">
    <property type="match status" value="1"/>
</dbReference>
<dbReference type="InterPro" id="IPR036388">
    <property type="entry name" value="WH-like_DNA-bd_sf"/>
</dbReference>
<protein>
    <submittedName>
        <fullName evidence="7">Sigma-70 family RNA polymerase sigma factor</fullName>
    </submittedName>
</protein>
<dbReference type="Gene3D" id="1.10.10.10">
    <property type="entry name" value="Winged helix-like DNA-binding domain superfamily/Winged helix DNA-binding domain"/>
    <property type="match status" value="1"/>
</dbReference>
<dbReference type="PANTHER" id="PTHR43133:SF46">
    <property type="entry name" value="RNA POLYMERASE SIGMA-70 FACTOR ECF SUBFAMILY"/>
    <property type="match status" value="1"/>
</dbReference>
<dbReference type="SUPFAM" id="SSF88946">
    <property type="entry name" value="Sigma2 domain of RNA polymerase sigma factors"/>
    <property type="match status" value="1"/>
</dbReference>
<evidence type="ECO:0000256" key="1">
    <source>
        <dbReference type="ARBA" id="ARBA00010641"/>
    </source>
</evidence>
<dbReference type="PANTHER" id="PTHR43133">
    <property type="entry name" value="RNA POLYMERASE ECF-TYPE SIGMA FACTO"/>
    <property type="match status" value="1"/>
</dbReference>
<dbReference type="SUPFAM" id="SSF88659">
    <property type="entry name" value="Sigma3 and sigma4 domains of RNA polymerase sigma factors"/>
    <property type="match status" value="1"/>
</dbReference>